<dbReference type="Proteomes" id="UP000078240">
    <property type="component" value="Unassembled WGS sequence"/>
</dbReference>
<evidence type="ECO:0000256" key="2">
    <source>
        <dbReference type="ARBA" id="ARBA00009137"/>
    </source>
</evidence>
<evidence type="ECO:0000256" key="10">
    <source>
        <dbReference type="PIRNR" id="PIRNR002450"/>
    </source>
</evidence>
<dbReference type="InterPro" id="IPR051143">
    <property type="entry name" value="TrkH_K-transport"/>
</dbReference>
<keyword evidence="8 10" id="KW-0406">Ion transport</keyword>
<dbReference type="KEGG" id="plj:28887762"/>
<proteinExistence type="inferred from homology"/>
<dbReference type="PANTHER" id="PTHR31064:SF30">
    <property type="entry name" value="HIGH-AFFINITY POTASSIUM TRANSPORT PROTEIN-RELATED"/>
    <property type="match status" value="1"/>
</dbReference>
<comment type="similarity">
    <text evidence="2 10">Belongs to the TrkH potassium transport family.</text>
</comment>
<feature type="compositionally biased region" description="Polar residues" evidence="11">
    <location>
        <begin position="917"/>
        <end position="927"/>
    </location>
</feature>
<keyword evidence="3 10" id="KW-0813">Transport</keyword>
<keyword evidence="5 10" id="KW-0812">Transmembrane</keyword>
<feature type="region of interest" description="Disordered" evidence="11">
    <location>
        <begin position="132"/>
        <end position="248"/>
    </location>
</feature>
<dbReference type="Proteomes" id="UP000078340">
    <property type="component" value="Unassembled WGS sequence"/>
</dbReference>
<evidence type="ECO:0000313" key="12">
    <source>
        <dbReference type="EMBL" id="KAK4092489.1"/>
    </source>
</evidence>
<keyword evidence="7 10" id="KW-1133">Transmembrane helix</keyword>
<comment type="subcellular location">
    <subcellularLocation>
        <location evidence="1">Membrane</location>
        <topology evidence="1">Multi-pass membrane protein</topology>
    </subcellularLocation>
</comment>
<dbReference type="EMBL" id="LSBI01000005">
    <property type="protein sequence ID" value="OAQ89224.1"/>
    <property type="molecule type" value="Genomic_DNA"/>
</dbReference>
<evidence type="ECO:0000256" key="8">
    <source>
        <dbReference type="ARBA" id="ARBA00023065"/>
    </source>
</evidence>
<evidence type="ECO:0000256" key="11">
    <source>
        <dbReference type="SAM" id="MobiDB-lite"/>
    </source>
</evidence>
<feature type="compositionally biased region" description="Polar residues" evidence="11">
    <location>
        <begin position="147"/>
        <end position="156"/>
    </location>
</feature>
<dbReference type="EMBL" id="LCWV01000003">
    <property type="protein sequence ID" value="PWI74789.1"/>
    <property type="molecule type" value="Genomic_DNA"/>
</dbReference>
<dbReference type="GO" id="GO:1990573">
    <property type="term" value="P:potassium ion import across plasma membrane"/>
    <property type="evidence" value="ECO:0007669"/>
    <property type="project" value="TreeGrafter"/>
</dbReference>
<feature type="transmembrane region" description="Helical" evidence="10">
    <location>
        <begin position="600"/>
        <end position="623"/>
    </location>
</feature>
<reference evidence="12" key="4">
    <citation type="submission" date="2023-11" db="EMBL/GenBank/DDBJ databases">
        <authorList>
            <person name="Beijen E."/>
            <person name="Ohm R.A."/>
        </authorList>
    </citation>
    <scope>NUCLEOTIDE SEQUENCE</scope>
    <source>
        <strain evidence="12">CBS 150709</strain>
    </source>
</reference>
<evidence type="ECO:0000313" key="13">
    <source>
        <dbReference type="EMBL" id="OAQ84682.1"/>
    </source>
</evidence>
<dbReference type="GeneID" id="28887762"/>
<evidence type="ECO:0000313" key="17">
    <source>
        <dbReference type="Proteomes" id="UP000245956"/>
    </source>
</evidence>
<name>A0A179H3W3_PURLI</name>
<feature type="compositionally biased region" description="Polar residues" evidence="11">
    <location>
        <begin position="833"/>
        <end position="852"/>
    </location>
</feature>
<reference evidence="12 18" key="5">
    <citation type="journal article" date="2024" name="Microbiol. Resour. Announc.">
        <title>Genome annotations for the ascomycete fungi Trichoderma harzianum, Trichoderma aggressivum, and Purpureocillium lilacinum.</title>
        <authorList>
            <person name="Beijen E.P.W."/>
            <person name="Ohm R.A."/>
        </authorList>
    </citation>
    <scope>NUCLEOTIDE SEQUENCE [LARGE SCALE GENOMIC DNA]</scope>
    <source>
        <strain evidence="12 18">CBS 150709</strain>
    </source>
</reference>
<evidence type="ECO:0000313" key="18">
    <source>
        <dbReference type="Proteomes" id="UP001287286"/>
    </source>
</evidence>
<reference evidence="15" key="1">
    <citation type="submission" date="2015-05" db="EMBL/GenBank/DDBJ databases">
        <authorList>
            <person name="Wang D.B."/>
            <person name="Wang M."/>
        </authorList>
    </citation>
    <scope>NUCLEOTIDE SEQUENCE</scope>
    <source>
        <strain evidence="15">36-1</strain>
    </source>
</reference>
<dbReference type="PANTHER" id="PTHR31064">
    <property type="entry name" value="POTASSIUM TRANSPORT PROTEIN DDB_G0292412-RELATED"/>
    <property type="match status" value="1"/>
</dbReference>
<feature type="region of interest" description="Disordered" evidence="11">
    <location>
        <begin position="833"/>
        <end position="866"/>
    </location>
</feature>
<keyword evidence="18" id="KW-1185">Reference proteome</keyword>
<evidence type="ECO:0000256" key="6">
    <source>
        <dbReference type="ARBA" id="ARBA00022958"/>
    </source>
</evidence>
<dbReference type="GO" id="GO:0005886">
    <property type="term" value="C:plasma membrane"/>
    <property type="evidence" value="ECO:0007669"/>
    <property type="project" value="InterPro"/>
</dbReference>
<dbReference type="Proteomes" id="UP000245956">
    <property type="component" value="Unassembled WGS sequence"/>
</dbReference>
<dbReference type="OrthoDB" id="9999863at2759"/>
<dbReference type="STRING" id="33203.A0A179H3W3"/>
<dbReference type="AlphaFoldDB" id="A0A179H3W3"/>
<dbReference type="GO" id="GO:0140107">
    <property type="term" value="F:high-affinity potassium ion transmembrane transporter activity"/>
    <property type="evidence" value="ECO:0007669"/>
    <property type="project" value="TreeGrafter"/>
</dbReference>
<evidence type="ECO:0000313" key="15">
    <source>
        <dbReference type="EMBL" id="PWI74789.1"/>
    </source>
</evidence>
<dbReference type="InterPro" id="IPR004773">
    <property type="entry name" value="K/Na_transp_Trk1/HKT1"/>
</dbReference>
<dbReference type="InterPro" id="IPR003445">
    <property type="entry name" value="Cat_transpt"/>
</dbReference>
<feature type="transmembrane region" description="Helical" evidence="10">
    <location>
        <begin position="537"/>
        <end position="563"/>
    </location>
</feature>
<dbReference type="EMBL" id="LSBH01000002">
    <property type="protein sequence ID" value="OAQ84682.1"/>
    <property type="molecule type" value="Genomic_DNA"/>
</dbReference>
<dbReference type="Pfam" id="PF02386">
    <property type="entry name" value="TrkH"/>
    <property type="match status" value="1"/>
</dbReference>
<evidence type="ECO:0000256" key="3">
    <source>
        <dbReference type="ARBA" id="ARBA00022448"/>
    </source>
</evidence>
<sequence>MLEGTRNFLWGQLLAAKPAFVSKKPHFNFISVHYFWIIGATIIASIAIYASGRGQLSYIDALMFGSGANTQAGLNPVDLNRLNGFQQGMIYLFAMLSNPITMHSCVVFLRLYWFEKRFQSWVREIRLRRPTFTKSKSKSRPDAEQAKSVQGVNGRNITVMPHNGRTPRITNDGILLDDGPDHQLRPTGVAKSDESDTTTVSDEKSNGGAVGSSEEHPAENADGGAGVTGSGQPLEEQAHGQRADGNNVTHTAISFADTVKRSDGMGEDTLKVPQRRTHAEHIAILERQRQEDTEVLRIPGPRDAERGEGPRRLQAEESQYDDENALARLQTVDSRVDQQAAGAGNRRGRNPTITIAEPEWRHRKEEISEDARAAAGTLESLRFRKPRIFNSGQKRYHEDGEERQPRPVRTRTIDTIRSALSRDKQDEMPYLSYTPTMARNSNFIGLTLEQREELGGIEYRSLRTLALILLFYFWGFQLIILACLLPYILHNNTYGNIVEDVGVSRTWWGFFTSNVAFMDVGFTLTPDSMISFQKSQFVLMIMWFFIIIGNTGFPVMLRFLIWITAKVVPRGSGVWEELRFLLDHPRRCFTLLFPSGPNWWLFWILVVLNALDLLFFLVLDLGAEPIARLPLHNRVVVGFFQAASTRTAGFSAVSLTELHPAMPVLYMIMMYISVFPIAISIRRTNVYEEKSLGVYHDRNVEDDADAPALNYVGSHLRRQLSFDLWYVFLGFFILTISEGGKIQDGNFNLFDVLFEVVSAYGTVGLSMGAKGINASLCSEFSVVGKLVIIAMQIRGRHRGLPYGLDRAVLLPSEARFRKEAEEAEAMLARVNTGVSGATTSGMQRQPTNTNTARSRSKSRERPPSNVIAQFLHPGPVVYRDTAVSNHHRTGSGDSRRPSLGPRTNTEPVIEDEMENLTELNSGGSSRFSKPRRVETAPEF</sequence>
<accession>A0A179H3W3</accession>
<evidence type="ECO:0000256" key="1">
    <source>
        <dbReference type="ARBA" id="ARBA00004141"/>
    </source>
</evidence>
<evidence type="ECO:0000256" key="7">
    <source>
        <dbReference type="ARBA" id="ARBA00022989"/>
    </source>
</evidence>
<dbReference type="InterPro" id="IPR015958">
    <property type="entry name" value="Trk1_fungi"/>
</dbReference>
<feature type="transmembrane region" description="Helical" evidence="10">
    <location>
        <begin position="661"/>
        <end position="681"/>
    </location>
</feature>
<organism evidence="13 16">
    <name type="scientific">Purpureocillium lilacinum</name>
    <name type="common">Paecilomyces lilacinus</name>
    <dbReference type="NCBI Taxonomy" id="33203"/>
    <lineage>
        <taxon>Eukaryota</taxon>
        <taxon>Fungi</taxon>
        <taxon>Dikarya</taxon>
        <taxon>Ascomycota</taxon>
        <taxon>Pezizomycotina</taxon>
        <taxon>Sordariomycetes</taxon>
        <taxon>Hypocreomycetidae</taxon>
        <taxon>Hypocreales</taxon>
        <taxon>Ophiocordycipitaceae</taxon>
        <taxon>Purpureocillium</taxon>
    </lineage>
</organism>
<dbReference type="PIRSF" id="PIRSF002450">
    <property type="entry name" value="K+_transpter_TRK"/>
    <property type="match status" value="1"/>
</dbReference>
<keyword evidence="9 10" id="KW-0472">Membrane</keyword>
<evidence type="ECO:0000256" key="4">
    <source>
        <dbReference type="ARBA" id="ARBA00022538"/>
    </source>
</evidence>
<feature type="transmembrane region" description="Helical" evidence="10">
    <location>
        <begin position="720"/>
        <end position="737"/>
    </location>
</feature>
<reference evidence="13 16" key="3">
    <citation type="submission" date="2016-01" db="EMBL/GenBank/DDBJ databases">
        <title>Biosynthesis of antibiotic leucinostatins and their inhibition on Phytophthora in bio-control Purpureocillium lilacinum.</title>
        <authorList>
            <person name="Wang G."/>
            <person name="Liu Z."/>
            <person name="Lin R."/>
            <person name="Li E."/>
            <person name="Mao Z."/>
            <person name="Ling J."/>
            <person name="Yin W."/>
            <person name="Xie B."/>
        </authorList>
    </citation>
    <scope>NUCLEOTIDE SEQUENCE [LARGE SCALE GENOMIC DNA]</scope>
    <source>
        <strain evidence="13">PLBJ-1</strain>
        <strain evidence="14">PLFJ-1</strain>
    </source>
</reference>
<evidence type="ECO:0000256" key="9">
    <source>
        <dbReference type="ARBA" id="ARBA00023136"/>
    </source>
</evidence>
<feature type="transmembrane region" description="Helical" evidence="10">
    <location>
        <begin position="89"/>
        <end position="113"/>
    </location>
</feature>
<feature type="transmembrane region" description="Helical" evidence="10">
    <location>
        <begin position="27"/>
        <end position="50"/>
    </location>
</feature>
<reference evidence="15 17" key="2">
    <citation type="journal article" date="2016" name="Front. Microbiol.">
        <title>Genome and transcriptome sequences reveal the specific parasitism of the nematophagous Purpureocillium lilacinum 36-1.</title>
        <authorList>
            <person name="Xie J."/>
            <person name="Li S."/>
            <person name="Mo C."/>
            <person name="Xiao X."/>
            <person name="Peng D."/>
            <person name="Wang G."/>
            <person name="Xiao Y."/>
        </authorList>
    </citation>
    <scope>NUCLEOTIDE SEQUENCE [LARGE SCALE GENOMIC DNA]</scope>
    <source>
        <strain evidence="15 17">36-1</strain>
    </source>
</reference>
<dbReference type="OMA" id="RMTNDGI"/>
<protein>
    <recommendedName>
        <fullName evidence="10">Potassium transport protein</fullName>
    </recommendedName>
</protein>
<keyword evidence="4 10" id="KW-0633">Potassium transport</keyword>
<evidence type="ECO:0000313" key="14">
    <source>
        <dbReference type="EMBL" id="OAQ89224.1"/>
    </source>
</evidence>
<dbReference type="Proteomes" id="UP001287286">
    <property type="component" value="Unassembled WGS sequence"/>
</dbReference>
<dbReference type="GO" id="GO:0030007">
    <property type="term" value="P:intracellular potassium ion homeostasis"/>
    <property type="evidence" value="ECO:0007669"/>
    <property type="project" value="UniProtKB-UniRule"/>
</dbReference>
<keyword evidence="6 10" id="KW-0630">Potassium</keyword>
<feature type="transmembrane region" description="Helical" evidence="10">
    <location>
        <begin position="465"/>
        <end position="487"/>
    </location>
</feature>
<evidence type="ECO:0000313" key="16">
    <source>
        <dbReference type="Proteomes" id="UP000078240"/>
    </source>
</evidence>
<dbReference type="EMBL" id="JAWRVI010000008">
    <property type="protein sequence ID" value="KAK4092489.1"/>
    <property type="molecule type" value="Genomic_DNA"/>
</dbReference>
<comment type="caution">
    <text evidence="13">The sequence shown here is derived from an EMBL/GenBank/DDBJ whole genome shotgun (WGS) entry which is preliminary data.</text>
</comment>
<evidence type="ECO:0000256" key="5">
    <source>
        <dbReference type="ARBA" id="ARBA00022692"/>
    </source>
</evidence>
<gene>
    <name evidence="15" type="ORF">PCL_08103</name>
    <name evidence="12" type="ORF">Purlil1_3110</name>
    <name evidence="13" type="ORF">VFPBJ_03450</name>
    <name evidence="14" type="ORF">VFPFJ_05633</name>
</gene>
<feature type="region of interest" description="Disordered" evidence="11">
    <location>
        <begin position="884"/>
        <end position="939"/>
    </location>
</feature>
<dbReference type="NCBIfam" id="TIGR00934">
    <property type="entry name" value="2a38euk"/>
    <property type="match status" value="1"/>
</dbReference>